<feature type="region of interest" description="Disordered" evidence="1">
    <location>
        <begin position="1520"/>
        <end position="1660"/>
    </location>
</feature>
<feature type="region of interest" description="Disordered" evidence="1">
    <location>
        <begin position="1323"/>
        <end position="1352"/>
    </location>
</feature>
<dbReference type="PANTHER" id="PTHR11324:SF16">
    <property type="entry name" value="PDZ DOMAIN-CONTAINING PROTEIN 2"/>
    <property type="match status" value="1"/>
</dbReference>
<dbReference type="GeneTree" id="ENSGT00940000157749"/>
<dbReference type="FunFam" id="2.30.42.10:FF:000127">
    <property type="entry name" value="Pro-interleukin-16"/>
    <property type="match status" value="1"/>
</dbReference>
<feature type="compositionally biased region" description="Basic and acidic residues" evidence="1">
    <location>
        <begin position="1526"/>
        <end position="1544"/>
    </location>
</feature>
<feature type="domain" description="PDZ" evidence="2">
    <location>
        <begin position="2247"/>
        <end position="2332"/>
    </location>
</feature>
<reference evidence="3" key="2">
    <citation type="submission" date="2025-08" db="UniProtKB">
        <authorList>
            <consortium name="Ensembl"/>
        </authorList>
    </citation>
    <scope>IDENTIFICATION</scope>
</reference>
<protein>
    <submittedName>
        <fullName evidence="3">PDZ domain-containing protein 2-like</fullName>
    </submittedName>
</protein>
<dbReference type="CDD" id="cd06758">
    <property type="entry name" value="PDZ2_PDZD2-like"/>
    <property type="match status" value="1"/>
</dbReference>
<dbReference type="InterPro" id="IPR036034">
    <property type="entry name" value="PDZ_sf"/>
</dbReference>
<evidence type="ECO:0000313" key="3">
    <source>
        <dbReference type="Ensembl" id="ENSSFOP00015027081.2"/>
    </source>
</evidence>
<feature type="compositionally biased region" description="Polar residues" evidence="1">
    <location>
        <begin position="215"/>
        <end position="226"/>
    </location>
</feature>
<evidence type="ECO:0000313" key="4">
    <source>
        <dbReference type="Proteomes" id="UP000694397"/>
    </source>
</evidence>
<feature type="region of interest" description="Disordered" evidence="1">
    <location>
        <begin position="802"/>
        <end position="834"/>
    </location>
</feature>
<dbReference type="CDD" id="cd06760">
    <property type="entry name" value="PDZ4_PDZD2-PDZ2_hPro-IL-16-like"/>
    <property type="match status" value="1"/>
</dbReference>
<feature type="compositionally biased region" description="Low complexity" evidence="1">
    <location>
        <begin position="654"/>
        <end position="672"/>
    </location>
</feature>
<dbReference type="Ensembl" id="ENSSFOT00015027390.2">
    <property type="protein sequence ID" value="ENSSFOP00015027081.2"/>
    <property type="gene ID" value="ENSSFOG00015017401.2"/>
</dbReference>
<dbReference type="CDD" id="cd06762">
    <property type="entry name" value="PDZ6_PDZD2-PDZ3_hPro-IL-16-like"/>
    <property type="match status" value="1"/>
</dbReference>
<dbReference type="CDD" id="cd06759">
    <property type="entry name" value="PDZ3_PDZD2-PDZ1_hPro-IL-16-like"/>
    <property type="match status" value="1"/>
</dbReference>
<dbReference type="Proteomes" id="UP000694397">
    <property type="component" value="Chromosome 6"/>
</dbReference>
<feature type="domain" description="PDZ" evidence="2">
    <location>
        <begin position="1146"/>
        <end position="1230"/>
    </location>
</feature>
<feature type="domain" description="PDZ" evidence="2">
    <location>
        <begin position="699"/>
        <end position="773"/>
    </location>
</feature>
<feature type="region of interest" description="Disordered" evidence="1">
    <location>
        <begin position="1980"/>
        <end position="2003"/>
    </location>
</feature>
<dbReference type="Gene3D" id="2.30.42.10">
    <property type="match status" value="7"/>
</dbReference>
<sequence>MCRAAVRKLAEYIQLNFGEEERGTPAVHPVQEGMDAEVCTVCLRKAQGDDEELGLSFGNIPIFGDPEGRKKGGRRRRRKGDKGPVLDVGCIWVTEVKKKSPAARCGEIKLRDELLSLNGQLMVGVDVTGASYLAEQCWNGGCIYLTMLRRIKRKAPLPPCNSGRGVGGEDAVASAGGNRGDVPSEPVGGAELNGKRTRKFGVISRPSLKHDSEESTNQESEINHGSSLDPGPASRAGTPTKEGSVRMSLGEGPVTAPPRAAQVLYRGSSATLPSHSRHRLSDTCKTESLDCEISSQPREGSRIWKMHMVKGPEGLGIQITGGRGSKRSPHGIVVAHVEMGGAAQRDGRLKAGDELLMINGQSLVGLAHHEAVAILRSSTGLVQLVVASREESAVDFQKYPSTSLPDLVSTCSANDNSPLDNKENMLLDAEDISASCLSLPSQDSFTELDKLEERGRVDGPKGSCRSPTSMKFRSRSQGGGSRLESVGEDDELIVENGDTASEAVEKPACGGRKHSLPQQLDTAGIRQEYQIVKKWARSLSTVQVESPWRLAQPSIISNIVLMKGQGKGLGFSIVGGQDSARGRMGIFVKTIFSNGAAAGDGRLKEGDEILEVNGESLQGLTHQQAIQTFKQLKKGVVTLTVRTRLRSPSLTPCATPTLLSRSSSPNSNASGGTPVPLGSEDGDVACRKGPGPKDRIIMEVTLNKEPGVGLGIGACCLTLENSAPGIYIHSLAPGSVAKMDGRLSRGDQVLEVDSVSLRHAALSEAYAILSECGPGPVSLIISRHPNPKVSEQEMDEAITRTTQRESLNKDSHSHVLGLPSKSPSATVKSRQAEGSMPLSWTMKRFLEPGSRQGSLSSEAELSQYFSHDVPSQSSLSETMVTESSDDNLNYQRSNASLDEAGAAGHGSGVKDSPRASIDSGATCPEESVSPSGPLHQHVGVSHQTSLNGSTGSVRSPLLRQRRIVCYGDEASEEEEEDLRVAEEQKLLCKGRLESGVERRRLAGNGCRTVDGVSSEEAEEECEGKCLSSSVPSTGQEAGSELSARPPGGESPFMPILCPEHESMNLAVKTDHHREAQLESKRSPKLEHKAVTRVKSMMSIECPNMLHRPKREEPASSHTQTVLRPRPPPHGKKEELSELPVICATKMVLLQRNEEESFGLDLEIKSSPLRVLITGLRPGGAAERESRGKLCVGDEIVAIGDNLLCTLSYQDICDLLHNLPVTLSLEIKKPVSAVDQLSCLMMSASSDGPAQTDSCRTTKDRNATRKEGVHVECTTLKSESPKNLSQDCVPKNHTDKVPVTDTDDFLTELNSTGKSLEDAHAEAAVGINSDRTPSNKADDNNLKENTEKSALSTQANSLDFSILDPENKTKPVPVETVGSALMKKTQSLEVCQGQQRLPCVNQRLPAHAHDASNAKANESVSADGKAEQPCSTVANQFCCLTQSAGLPQAAAPVKLHQGISRVDECSPVPANVQAIPVTMAGTVPQATELLTSNKHANSQPSQLISAESKFLSNLGKSSARVLLTTTPKDKQREKEQASLEFRRTSSEAQNNSNDHISRNSGTKSQSDPFTSNQFNSRRRLHGKVHRTSSAPNLKDFRNKNKMQNQTGFKPSGAGSPVQKQLPDCPVLTPKQAHRVPYSSKTNKPLEKSITTSPKIPGRNADNALLNRKNCCMDSVKSEVSHLKGGLFSSKYKEPLGEKRKVEFFQKEDVAHVALKTKEQPESVSTQRTFMEVRLSSPSSSLPSSLVSTPVLGRKVTSEKTINATTSTPPMTKPPVRKALSRIAEAQVPSSVTEQFQEDSLDSLPNGEHRCAITNQGSAGSVGTPYLNKSKANNVFSNKLKSDGSFSADKFTLSPMRSERCTYSTDTSVPSRSKPFSVQQRIKSFENLSYYDRSVTKNIDIQPFALSWKPPLTKRASGHVGSAGSHSTDAHSLRRSLSSCANNLSESPTASVHLEKSSCTTDLTDFSLPSKEREAAGVLFDLQRDSSQQTPSVMRSRNPQSHAGLSYSRLRELRALSMPNLDKLCTDGCIGDVEIVNKLGGHNKMMMEILPEDIHCDVDPKKELFVQNTAQKGQCPGSWSISLRHLTNSPLEQKKLERVLTLFTENTDISSLIQEAKSLAEDKEDIYFVVLTKEEGSGLGFSVAGGTDLEQKSITVHRVFSRGPAGVEGTVQRGDRILAIDATSLRGMTHGEALSCLHKARLPRQALVIIGRADRSPVRCGPLIPDLEGRQTQCSRDKILETGSDGAVNVELHKTSAGLGFSLDGGKTSAQGDRPLNIKHIFKGGAAELSRVINVGDEVLAINGRSLRGLMHSDAWNIITAVSQGPVQLVIRKPRTSV</sequence>
<feature type="region of interest" description="Disordered" evidence="1">
    <location>
        <begin position="159"/>
        <end position="256"/>
    </location>
</feature>
<evidence type="ECO:0000256" key="1">
    <source>
        <dbReference type="SAM" id="MobiDB-lite"/>
    </source>
</evidence>
<dbReference type="SMART" id="SM00228">
    <property type="entry name" value="PDZ"/>
    <property type="match status" value="7"/>
</dbReference>
<feature type="compositionally biased region" description="Basic residues" evidence="1">
    <location>
        <begin position="1575"/>
        <end position="1585"/>
    </location>
</feature>
<organism evidence="3 4">
    <name type="scientific">Scleropages formosus</name>
    <name type="common">Asian bonytongue</name>
    <name type="synonym">Osteoglossum formosum</name>
    <dbReference type="NCBI Taxonomy" id="113540"/>
    <lineage>
        <taxon>Eukaryota</taxon>
        <taxon>Metazoa</taxon>
        <taxon>Chordata</taxon>
        <taxon>Craniata</taxon>
        <taxon>Vertebrata</taxon>
        <taxon>Euteleostomi</taxon>
        <taxon>Actinopterygii</taxon>
        <taxon>Neopterygii</taxon>
        <taxon>Teleostei</taxon>
        <taxon>Osteoglossocephala</taxon>
        <taxon>Osteoglossomorpha</taxon>
        <taxon>Osteoglossiformes</taxon>
        <taxon>Osteoglossidae</taxon>
        <taxon>Scleropages</taxon>
    </lineage>
</organism>
<reference evidence="3 4" key="1">
    <citation type="submission" date="2019-04" db="EMBL/GenBank/DDBJ databases">
        <authorList>
            <consortium name="Wellcome Sanger Institute Data Sharing"/>
        </authorList>
    </citation>
    <scope>NUCLEOTIDE SEQUENCE [LARGE SCALE GENOMIC DNA]</scope>
</reference>
<feature type="region of interest" description="Disordered" evidence="1">
    <location>
        <begin position="451"/>
        <end position="489"/>
    </location>
</feature>
<feature type="domain" description="PDZ" evidence="2">
    <location>
        <begin position="558"/>
        <end position="644"/>
    </location>
</feature>
<feature type="compositionally biased region" description="Polar residues" evidence="1">
    <location>
        <begin position="1637"/>
        <end position="1652"/>
    </location>
</feature>
<feature type="compositionally biased region" description="Basic and acidic residues" evidence="1">
    <location>
        <begin position="1335"/>
        <end position="1346"/>
    </location>
</feature>
<proteinExistence type="predicted"/>
<keyword evidence="4" id="KW-1185">Reference proteome</keyword>
<feature type="region of interest" description="Disordered" evidence="1">
    <location>
        <begin position="867"/>
        <end position="953"/>
    </location>
</feature>
<feature type="domain" description="PDZ" evidence="2">
    <location>
        <begin position="2126"/>
        <end position="2198"/>
    </location>
</feature>
<feature type="compositionally biased region" description="Polar residues" evidence="1">
    <location>
        <begin position="1026"/>
        <end position="1036"/>
    </location>
</feature>
<feature type="domain" description="PDZ" evidence="2">
    <location>
        <begin position="305"/>
        <end position="390"/>
    </location>
</feature>
<dbReference type="SUPFAM" id="SSF50156">
    <property type="entry name" value="PDZ domain-like"/>
    <property type="match status" value="7"/>
</dbReference>
<dbReference type="Pfam" id="PF00595">
    <property type="entry name" value="PDZ"/>
    <property type="match status" value="5"/>
</dbReference>
<dbReference type="PANTHER" id="PTHR11324">
    <property type="entry name" value="IL16-RELATED"/>
    <property type="match status" value="1"/>
</dbReference>
<evidence type="ECO:0000259" key="2">
    <source>
        <dbReference type="PROSITE" id="PS50106"/>
    </source>
</evidence>
<feature type="region of interest" description="Disordered" evidence="1">
    <location>
        <begin position="1108"/>
        <end position="1133"/>
    </location>
</feature>
<name>A0A8C9RZU0_SCLFO</name>
<feature type="compositionally biased region" description="Polar residues" evidence="1">
    <location>
        <begin position="1545"/>
        <end position="1574"/>
    </location>
</feature>
<feature type="compositionally biased region" description="Basic and acidic residues" evidence="1">
    <location>
        <begin position="802"/>
        <end position="813"/>
    </location>
</feature>
<dbReference type="PROSITE" id="PS50106">
    <property type="entry name" value="PDZ"/>
    <property type="match status" value="6"/>
</dbReference>
<feature type="region of interest" description="Disordered" evidence="1">
    <location>
        <begin position="1022"/>
        <end position="1056"/>
    </location>
</feature>
<dbReference type="OrthoDB" id="42382at2759"/>
<gene>
    <name evidence="3" type="primary">pdzd2</name>
</gene>
<accession>A0A8C9RZU0</accession>
<dbReference type="CDD" id="cd06763">
    <property type="entry name" value="PDZ7_PDZD2-PDZ4_hPro-IL-16-like"/>
    <property type="match status" value="1"/>
</dbReference>
<feature type="compositionally biased region" description="Polar residues" evidence="1">
    <location>
        <begin position="941"/>
        <end position="953"/>
    </location>
</feature>
<reference evidence="3" key="3">
    <citation type="submission" date="2025-09" db="UniProtKB">
        <authorList>
            <consortium name="Ensembl"/>
        </authorList>
    </citation>
    <scope>IDENTIFICATION</scope>
</reference>
<feature type="compositionally biased region" description="Polar residues" evidence="1">
    <location>
        <begin position="867"/>
        <end position="896"/>
    </location>
</feature>
<feature type="region of interest" description="Disordered" evidence="1">
    <location>
        <begin position="652"/>
        <end position="685"/>
    </location>
</feature>
<feature type="compositionally biased region" description="Polar residues" evidence="1">
    <location>
        <begin position="1983"/>
        <end position="2001"/>
    </location>
</feature>
<dbReference type="InterPro" id="IPR001478">
    <property type="entry name" value="PDZ"/>
</dbReference>